<comment type="catalytic activity">
    <reaction evidence="1 12 15">
        <text>(2R)-3-phosphoglycerate + ATP = (2R)-3-phospho-glyceroyl phosphate + ADP</text>
        <dbReference type="Rhea" id="RHEA:14801"/>
        <dbReference type="ChEBI" id="CHEBI:30616"/>
        <dbReference type="ChEBI" id="CHEBI:57604"/>
        <dbReference type="ChEBI" id="CHEBI:58272"/>
        <dbReference type="ChEBI" id="CHEBI:456216"/>
        <dbReference type="EC" id="2.7.2.3"/>
    </reaction>
</comment>
<dbReference type="InterPro" id="IPR036043">
    <property type="entry name" value="Phosphoglycerate_kinase_sf"/>
</dbReference>
<feature type="binding site" evidence="12 14">
    <location>
        <position position="298"/>
    </location>
    <ligand>
        <name>ATP</name>
        <dbReference type="ChEBI" id="CHEBI:30616"/>
    </ligand>
</feature>
<comment type="subunit">
    <text evidence="4 12">Monomer.</text>
</comment>
<feature type="binding site" evidence="13">
    <location>
        <position position="156"/>
    </location>
    <ligand>
        <name>(2R)-3-phosphoglycerate</name>
        <dbReference type="ChEBI" id="CHEBI:58272"/>
    </ligand>
</feature>
<evidence type="ECO:0000313" key="16">
    <source>
        <dbReference type="EMBL" id="REJ44945.1"/>
    </source>
</evidence>
<dbReference type="GO" id="GO:0005829">
    <property type="term" value="C:cytosol"/>
    <property type="evidence" value="ECO:0007669"/>
    <property type="project" value="UniProtKB-ARBA"/>
</dbReference>
<sequence length="402" mass="42611">MPKKTVANLTEADLAGKRVLVRVDFNVPMDKATGAISDDTRIRAALPTIEDLIKKGAKVILCSHMGRPDGQVKENLRLTPVAKRLSELLGQEVIMCPDSIGEGVTAAISQMSNGQVALLENLRFHGEEEANDPDFAKKLAANADLYVNDAFGTAHRAHASTEGVTHYLSPSVAGYLIEKELNYLQAAIETPQRPLAAIIGGSKVSSKIGVIETLLEKCDKLLIGGGMIFTFYKARGLSVGKSLVEEDKLELAKSLEAKAKEKGVEFLLPTDVVLADQFDKDAESQIVKVENIPDGWMGLDIGPDSVKVFQEALSDCKSVLWNGPMGVFEFDKFAAGTDAIAHTLADLTATGTTTIIGGGDSVAAVEKVGVAEKMSHISTGGGASLELLEGKVLPGIAALDEA</sequence>
<accession>A0A3E0LC40</accession>
<dbReference type="Proteomes" id="UP000256873">
    <property type="component" value="Unassembled WGS sequence"/>
</dbReference>
<feature type="binding site" evidence="12">
    <location>
        <position position="41"/>
    </location>
    <ligand>
        <name>substrate</name>
    </ligand>
</feature>
<dbReference type="InterPro" id="IPR015824">
    <property type="entry name" value="Phosphoglycerate_kinase_N"/>
</dbReference>
<feature type="binding site" evidence="12">
    <location>
        <position position="123"/>
    </location>
    <ligand>
        <name>substrate</name>
    </ligand>
</feature>
<evidence type="ECO:0000256" key="1">
    <source>
        <dbReference type="ARBA" id="ARBA00000642"/>
    </source>
</evidence>
<gene>
    <name evidence="12" type="primary">pgk</name>
    <name evidence="16" type="ORF">DWQ54_05645</name>
</gene>
<evidence type="ECO:0000313" key="17">
    <source>
        <dbReference type="Proteomes" id="UP000256873"/>
    </source>
</evidence>
<comment type="similarity">
    <text evidence="3 12 15">Belongs to the phosphoglycerate kinase family.</text>
</comment>
<dbReference type="Gene3D" id="3.40.50.1260">
    <property type="entry name" value="Phosphoglycerate kinase, N-terminal domain"/>
    <property type="match status" value="2"/>
</dbReference>
<dbReference type="GO" id="GO:0004618">
    <property type="term" value="F:phosphoglycerate kinase activity"/>
    <property type="evidence" value="ECO:0007669"/>
    <property type="project" value="UniProtKB-UniRule"/>
</dbReference>
<feature type="binding site" evidence="12 14">
    <location>
        <position position="207"/>
    </location>
    <ligand>
        <name>ATP</name>
        <dbReference type="ChEBI" id="CHEBI:30616"/>
    </ligand>
</feature>
<evidence type="ECO:0000256" key="9">
    <source>
        <dbReference type="ARBA" id="ARBA00022777"/>
    </source>
</evidence>
<proteinExistence type="inferred from homology"/>
<dbReference type="AlphaFoldDB" id="A0A3E0LC40"/>
<dbReference type="Pfam" id="PF00162">
    <property type="entry name" value="PGK"/>
    <property type="match status" value="1"/>
</dbReference>
<feature type="binding site" evidence="12">
    <location>
        <position position="156"/>
    </location>
    <ligand>
        <name>substrate</name>
    </ligand>
</feature>
<dbReference type="CDD" id="cd00318">
    <property type="entry name" value="Phosphoglycerate_kinase"/>
    <property type="match status" value="1"/>
</dbReference>
<evidence type="ECO:0000256" key="10">
    <source>
        <dbReference type="ARBA" id="ARBA00022840"/>
    </source>
</evidence>
<dbReference type="FunFam" id="3.40.50.1260:FF:000003">
    <property type="entry name" value="Phosphoglycerate kinase"/>
    <property type="match status" value="1"/>
</dbReference>
<reference evidence="16 17" key="1">
    <citation type="submission" date="2017-10" db="EMBL/GenBank/DDBJ databases">
        <title>A large-scale comparative metagenomic study reveals the eutrophication-driven functional interactions in six Microcystis-epibionts communities.</title>
        <authorList>
            <person name="Li Q."/>
            <person name="Lin F."/>
        </authorList>
    </citation>
    <scope>NUCLEOTIDE SEQUENCE [LARGE SCALE GENOMIC DNA]</scope>
    <source>
        <strain evidence="16">TF09</strain>
    </source>
</reference>
<dbReference type="PIRSF" id="PIRSF000724">
    <property type="entry name" value="Pgk"/>
    <property type="match status" value="1"/>
</dbReference>
<keyword evidence="11 12" id="KW-0324">Glycolysis</keyword>
<feature type="binding site" evidence="12 14">
    <location>
        <position position="329"/>
    </location>
    <ligand>
        <name>ATP</name>
        <dbReference type="ChEBI" id="CHEBI:30616"/>
    </ligand>
</feature>
<dbReference type="GO" id="GO:0005524">
    <property type="term" value="F:ATP binding"/>
    <property type="evidence" value="ECO:0007669"/>
    <property type="project" value="UniProtKB-KW"/>
</dbReference>
<name>A0A3E0LC40_9CHRO</name>
<dbReference type="UniPathway" id="UPA00109">
    <property type="reaction ID" value="UER00185"/>
</dbReference>
<dbReference type="GO" id="GO:0006096">
    <property type="term" value="P:glycolytic process"/>
    <property type="evidence" value="ECO:0007669"/>
    <property type="project" value="UniProtKB-UniRule"/>
</dbReference>
<dbReference type="FunFam" id="3.40.50.1260:FF:000006">
    <property type="entry name" value="Phosphoglycerate kinase"/>
    <property type="match status" value="1"/>
</dbReference>
<keyword evidence="10 12" id="KW-0067">ATP-binding</keyword>
<evidence type="ECO:0000256" key="4">
    <source>
        <dbReference type="ARBA" id="ARBA00011245"/>
    </source>
</evidence>
<evidence type="ECO:0000256" key="5">
    <source>
        <dbReference type="ARBA" id="ARBA00013061"/>
    </source>
</evidence>
<evidence type="ECO:0000256" key="7">
    <source>
        <dbReference type="ARBA" id="ARBA00022679"/>
    </source>
</evidence>
<dbReference type="EMBL" id="QQWC01000001">
    <property type="protein sequence ID" value="REJ44945.1"/>
    <property type="molecule type" value="Genomic_DNA"/>
</dbReference>
<evidence type="ECO:0000256" key="12">
    <source>
        <dbReference type="HAMAP-Rule" id="MF_00145"/>
    </source>
</evidence>
<dbReference type="PROSITE" id="PS00111">
    <property type="entry name" value="PGLYCERATE_KINASE"/>
    <property type="match status" value="1"/>
</dbReference>
<evidence type="ECO:0000256" key="15">
    <source>
        <dbReference type="RuleBase" id="RU000532"/>
    </source>
</evidence>
<feature type="binding site" evidence="12 14">
    <location>
        <begin position="358"/>
        <end position="361"/>
    </location>
    <ligand>
        <name>ATP</name>
        <dbReference type="ChEBI" id="CHEBI:30616"/>
    </ligand>
</feature>
<feature type="binding site" evidence="13">
    <location>
        <position position="123"/>
    </location>
    <ligand>
        <name>(2R)-3-phosphoglycerate</name>
        <dbReference type="ChEBI" id="CHEBI:58272"/>
    </ligand>
</feature>
<dbReference type="InterPro" id="IPR001576">
    <property type="entry name" value="Phosphoglycerate_kinase"/>
</dbReference>
<feature type="binding site" evidence="12 13">
    <location>
        <begin position="24"/>
        <end position="26"/>
    </location>
    <ligand>
        <name>substrate</name>
    </ligand>
</feature>
<feature type="binding site" evidence="12 13">
    <location>
        <begin position="64"/>
        <end position="67"/>
    </location>
    <ligand>
        <name>substrate</name>
    </ligand>
</feature>
<dbReference type="SUPFAM" id="SSF53748">
    <property type="entry name" value="Phosphoglycerate kinase"/>
    <property type="match status" value="1"/>
</dbReference>
<keyword evidence="7 12" id="KW-0808">Transferase</keyword>
<dbReference type="InterPro" id="IPR015911">
    <property type="entry name" value="Phosphoglycerate_kinase_CS"/>
</dbReference>
<evidence type="ECO:0000256" key="11">
    <source>
        <dbReference type="ARBA" id="ARBA00023152"/>
    </source>
</evidence>
<dbReference type="PANTHER" id="PTHR11406:SF23">
    <property type="entry name" value="PHOSPHOGLYCERATE KINASE 1, CHLOROPLASTIC-RELATED"/>
    <property type="match status" value="1"/>
</dbReference>
<dbReference type="EC" id="2.7.2.3" evidence="5 12"/>
<comment type="subcellular location">
    <subcellularLocation>
        <location evidence="12">Cytoplasm</location>
    </subcellularLocation>
</comment>
<keyword evidence="9 12" id="KW-0418">Kinase</keyword>
<evidence type="ECO:0000256" key="2">
    <source>
        <dbReference type="ARBA" id="ARBA00004838"/>
    </source>
</evidence>
<dbReference type="PANTHER" id="PTHR11406">
    <property type="entry name" value="PHOSPHOGLYCERATE KINASE"/>
    <property type="match status" value="1"/>
</dbReference>
<dbReference type="HAMAP" id="MF_00145">
    <property type="entry name" value="Phosphoglyc_kinase"/>
    <property type="match status" value="1"/>
</dbReference>
<dbReference type="GO" id="GO:0043531">
    <property type="term" value="F:ADP binding"/>
    <property type="evidence" value="ECO:0007669"/>
    <property type="project" value="TreeGrafter"/>
</dbReference>
<organism evidence="16 17">
    <name type="scientific">Microcystis flos-aquae TF09</name>
    <dbReference type="NCBI Taxonomy" id="2060473"/>
    <lineage>
        <taxon>Bacteria</taxon>
        <taxon>Bacillati</taxon>
        <taxon>Cyanobacteriota</taxon>
        <taxon>Cyanophyceae</taxon>
        <taxon>Oscillatoriophycideae</taxon>
        <taxon>Chroococcales</taxon>
        <taxon>Microcystaceae</taxon>
        <taxon>Microcystis</taxon>
    </lineage>
</organism>
<keyword evidence="8 12" id="KW-0547">Nucleotide-binding</keyword>
<evidence type="ECO:0000256" key="6">
    <source>
        <dbReference type="ARBA" id="ARBA00016471"/>
    </source>
</evidence>
<comment type="caution">
    <text evidence="16">The sequence shown here is derived from an EMBL/GenBank/DDBJ whole genome shotgun (WGS) entry which is preliminary data.</text>
</comment>
<keyword evidence="12" id="KW-0963">Cytoplasm</keyword>
<dbReference type="GO" id="GO:0006094">
    <property type="term" value="P:gluconeogenesis"/>
    <property type="evidence" value="ECO:0007669"/>
    <property type="project" value="TreeGrafter"/>
</dbReference>
<evidence type="ECO:0000256" key="3">
    <source>
        <dbReference type="ARBA" id="ARBA00008982"/>
    </source>
</evidence>
<evidence type="ECO:0000256" key="14">
    <source>
        <dbReference type="PIRSR" id="PIRSR000724-2"/>
    </source>
</evidence>
<comment type="pathway">
    <text evidence="2 12">Carbohydrate degradation; glycolysis; pyruvate from D-glyceraldehyde 3-phosphate: step 2/5.</text>
</comment>
<evidence type="ECO:0000256" key="8">
    <source>
        <dbReference type="ARBA" id="ARBA00022741"/>
    </source>
</evidence>
<feature type="binding site" evidence="13">
    <location>
        <position position="41"/>
    </location>
    <ligand>
        <name>(2R)-3-phosphoglycerate</name>
        <dbReference type="ChEBI" id="CHEBI:58272"/>
    </ligand>
</feature>
<evidence type="ECO:0000256" key="13">
    <source>
        <dbReference type="PIRSR" id="PIRSR000724-1"/>
    </source>
</evidence>
<protein>
    <recommendedName>
        <fullName evidence="6 12">Phosphoglycerate kinase</fullName>
        <ecNumber evidence="5 12">2.7.2.3</ecNumber>
    </recommendedName>
</protein>
<dbReference type="PRINTS" id="PR00477">
    <property type="entry name" value="PHGLYCKINASE"/>
</dbReference>